<keyword evidence="7" id="KW-1185">Reference proteome</keyword>
<reference evidence="6 7" key="1">
    <citation type="submission" date="2020-09" db="EMBL/GenBank/DDBJ databases">
        <title>Paenibacillus sp. CAU 1523 isolated from sand of Haeundae Beach.</title>
        <authorList>
            <person name="Kim W."/>
        </authorList>
    </citation>
    <scope>NUCLEOTIDE SEQUENCE [LARGE SCALE GENOMIC DNA]</scope>
    <source>
        <strain evidence="6 7">CAU 1523</strain>
    </source>
</reference>
<keyword evidence="4 5" id="KW-0472">Membrane</keyword>
<feature type="transmembrane region" description="Helical" evidence="5">
    <location>
        <begin position="31"/>
        <end position="50"/>
    </location>
</feature>
<feature type="transmembrane region" description="Helical" evidence="5">
    <location>
        <begin position="231"/>
        <end position="249"/>
    </location>
</feature>
<feature type="transmembrane region" description="Helical" evidence="5">
    <location>
        <begin position="206"/>
        <end position="225"/>
    </location>
</feature>
<evidence type="ECO:0000313" key="6">
    <source>
        <dbReference type="EMBL" id="MBD8500218.1"/>
    </source>
</evidence>
<dbReference type="Pfam" id="PF02659">
    <property type="entry name" value="Mntp"/>
    <property type="match status" value="2"/>
</dbReference>
<evidence type="ECO:0000256" key="1">
    <source>
        <dbReference type="ARBA" id="ARBA00022475"/>
    </source>
</evidence>
<sequence length="252" mass="26996">MVIFMSSVFILAFALSLDSFGVGITYGLRKVRIGWLPVAIIAGCSGLMLYVSMQIGTIIMQIFSADVSRWIGALLLIGIGCWVLVQFFRTSSDDDGAETLTPANDMAHIADTSDRVVTSAVAHADTVPDKTIHAPAPTPATLFRLQLKRFGIIIHILRSPAAADMDRSGTISPSEAAWLGAALSLDAFGAGIGAAMLGYPSFWTSLFIALFGGIFLKLGIHVGAAFARTEWIRKLTFLPGLLLIMMGIMKLM</sequence>
<keyword evidence="1" id="KW-1003">Cell membrane</keyword>
<dbReference type="InterPro" id="IPR003810">
    <property type="entry name" value="Mntp/YtaF"/>
</dbReference>
<keyword evidence="2 5" id="KW-0812">Transmembrane</keyword>
<name>A0ABR9B1F5_9BACL</name>
<evidence type="ECO:0000256" key="3">
    <source>
        <dbReference type="ARBA" id="ARBA00022989"/>
    </source>
</evidence>
<proteinExistence type="predicted"/>
<evidence type="ECO:0000256" key="4">
    <source>
        <dbReference type="ARBA" id="ARBA00023136"/>
    </source>
</evidence>
<gene>
    <name evidence="6" type="ORF">IFO66_18145</name>
</gene>
<keyword evidence="3 5" id="KW-1133">Transmembrane helix</keyword>
<dbReference type="EMBL" id="JACYTN010000019">
    <property type="protein sequence ID" value="MBD8500218.1"/>
    <property type="molecule type" value="Genomic_DNA"/>
</dbReference>
<feature type="transmembrane region" description="Helical" evidence="5">
    <location>
        <begin position="176"/>
        <end position="199"/>
    </location>
</feature>
<evidence type="ECO:0000256" key="2">
    <source>
        <dbReference type="ARBA" id="ARBA00022692"/>
    </source>
</evidence>
<feature type="transmembrane region" description="Helical" evidence="5">
    <location>
        <begin position="70"/>
        <end position="88"/>
    </location>
</feature>
<organism evidence="6 7">
    <name type="scientific">Paenibacillus arenosi</name>
    <dbReference type="NCBI Taxonomy" id="2774142"/>
    <lineage>
        <taxon>Bacteria</taxon>
        <taxon>Bacillati</taxon>
        <taxon>Bacillota</taxon>
        <taxon>Bacilli</taxon>
        <taxon>Bacillales</taxon>
        <taxon>Paenibacillaceae</taxon>
        <taxon>Paenibacillus</taxon>
    </lineage>
</organism>
<dbReference type="PANTHER" id="PTHR35529">
    <property type="entry name" value="MANGANESE EFFLUX PUMP MNTP-RELATED"/>
    <property type="match status" value="1"/>
</dbReference>
<evidence type="ECO:0000256" key="5">
    <source>
        <dbReference type="SAM" id="Phobius"/>
    </source>
</evidence>
<evidence type="ECO:0000313" key="7">
    <source>
        <dbReference type="Proteomes" id="UP000634529"/>
    </source>
</evidence>
<dbReference type="PANTHER" id="PTHR35529:SF2">
    <property type="entry name" value="SPORULATION PROTEIN YTAF-RELATED"/>
    <property type="match status" value="1"/>
</dbReference>
<comment type="caution">
    <text evidence="6">The sequence shown here is derived from an EMBL/GenBank/DDBJ whole genome shotgun (WGS) entry which is preliminary data.</text>
</comment>
<dbReference type="Proteomes" id="UP000634529">
    <property type="component" value="Unassembled WGS sequence"/>
</dbReference>
<protein>
    <submittedName>
        <fullName evidence="6">MntP/YtaF family protein</fullName>
    </submittedName>
</protein>
<accession>A0ABR9B1F5</accession>